<protein>
    <recommendedName>
        <fullName evidence="7">MADF domain-containing protein</fullName>
    </recommendedName>
</protein>
<dbReference type="PROSITE" id="PS51029">
    <property type="entry name" value="MADF"/>
    <property type="match status" value="1"/>
</dbReference>
<feature type="domain" description="MADF" evidence="3">
    <location>
        <begin position="10"/>
        <end position="100"/>
    </location>
</feature>
<organism evidence="5 6">
    <name type="scientific">Aedes albopictus</name>
    <name type="common">Asian tiger mosquito</name>
    <name type="synonym">Stegomyia albopicta</name>
    <dbReference type="NCBI Taxonomy" id="7160"/>
    <lineage>
        <taxon>Eukaryota</taxon>
        <taxon>Metazoa</taxon>
        <taxon>Ecdysozoa</taxon>
        <taxon>Arthropoda</taxon>
        <taxon>Hexapoda</taxon>
        <taxon>Insecta</taxon>
        <taxon>Pterygota</taxon>
        <taxon>Neoptera</taxon>
        <taxon>Endopterygota</taxon>
        <taxon>Diptera</taxon>
        <taxon>Nematocera</taxon>
        <taxon>Culicoidea</taxon>
        <taxon>Culicidae</taxon>
        <taxon>Culicinae</taxon>
        <taxon>Aedini</taxon>
        <taxon>Aedes</taxon>
        <taxon>Stegomyia</taxon>
    </lineage>
</organism>
<dbReference type="RefSeq" id="XP_062707147.1">
    <property type="nucleotide sequence ID" value="XM_062851163.1"/>
</dbReference>
<dbReference type="PANTHER" id="PTHR12243:SF60">
    <property type="entry name" value="SI:CH211-15D5.12-RELATED"/>
    <property type="match status" value="1"/>
</dbReference>
<dbReference type="EnsemblMetazoa" id="AALFPA23_007817.R10455">
    <property type="protein sequence ID" value="AALFPA23_007817.P10455"/>
    <property type="gene ID" value="AALFPA23_007817"/>
</dbReference>
<evidence type="ECO:0000313" key="6">
    <source>
        <dbReference type="Proteomes" id="UP000069940"/>
    </source>
</evidence>
<dbReference type="InterPro" id="IPR004210">
    <property type="entry name" value="BESS_motif"/>
</dbReference>
<dbReference type="InterPro" id="IPR006578">
    <property type="entry name" value="MADF-dom"/>
</dbReference>
<comment type="subcellular location">
    <subcellularLocation>
        <location evidence="1">Nucleus</location>
    </subcellularLocation>
</comment>
<reference evidence="5" key="2">
    <citation type="submission" date="2025-05" db="UniProtKB">
        <authorList>
            <consortium name="EnsemblMetazoa"/>
        </authorList>
    </citation>
    <scope>IDENTIFICATION</scope>
    <source>
        <strain evidence="5">Foshan</strain>
    </source>
</reference>
<evidence type="ECO:0000259" key="3">
    <source>
        <dbReference type="PROSITE" id="PS51029"/>
    </source>
</evidence>
<feature type="domain" description="BESS" evidence="4">
    <location>
        <begin position="228"/>
        <end position="267"/>
    </location>
</feature>
<dbReference type="PANTHER" id="PTHR12243">
    <property type="entry name" value="MADF DOMAIN TRANSCRIPTION FACTOR"/>
    <property type="match status" value="1"/>
</dbReference>
<dbReference type="InterPro" id="IPR039353">
    <property type="entry name" value="TF_Adf1"/>
</dbReference>
<dbReference type="Proteomes" id="UP000069940">
    <property type="component" value="Unassembled WGS sequence"/>
</dbReference>
<reference evidence="6" key="1">
    <citation type="journal article" date="2015" name="Proc. Natl. Acad. Sci. U.S.A.">
        <title>Genome sequence of the Asian Tiger mosquito, Aedes albopictus, reveals insights into its biology, genetics, and evolution.</title>
        <authorList>
            <person name="Chen X.G."/>
            <person name="Jiang X."/>
            <person name="Gu J."/>
            <person name="Xu M."/>
            <person name="Wu Y."/>
            <person name="Deng Y."/>
            <person name="Zhang C."/>
            <person name="Bonizzoni M."/>
            <person name="Dermauw W."/>
            <person name="Vontas J."/>
            <person name="Armbruster P."/>
            <person name="Huang X."/>
            <person name="Yang Y."/>
            <person name="Zhang H."/>
            <person name="He W."/>
            <person name="Peng H."/>
            <person name="Liu Y."/>
            <person name="Wu K."/>
            <person name="Chen J."/>
            <person name="Lirakis M."/>
            <person name="Topalis P."/>
            <person name="Van Leeuwen T."/>
            <person name="Hall A.B."/>
            <person name="Jiang X."/>
            <person name="Thorpe C."/>
            <person name="Mueller R.L."/>
            <person name="Sun C."/>
            <person name="Waterhouse R.M."/>
            <person name="Yan G."/>
            <person name="Tu Z.J."/>
            <person name="Fang X."/>
            <person name="James A.A."/>
        </authorList>
    </citation>
    <scope>NUCLEOTIDE SEQUENCE [LARGE SCALE GENOMIC DNA]</scope>
    <source>
        <strain evidence="6">Foshan</strain>
    </source>
</reference>
<dbReference type="Pfam" id="PF02944">
    <property type="entry name" value="BESS"/>
    <property type="match status" value="1"/>
</dbReference>
<accession>A0ABM1YC82</accession>
<evidence type="ECO:0008006" key="7">
    <source>
        <dbReference type="Google" id="ProtNLM"/>
    </source>
</evidence>
<proteinExistence type="predicted"/>
<feature type="region of interest" description="Disordered" evidence="2">
    <location>
        <begin position="277"/>
        <end position="315"/>
    </location>
</feature>
<feature type="region of interest" description="Disordered" evidence="2">
    <location>
        <begin position="195"/>
        <end position="224"/>
    </location>
</feature>
<dbReference type="Pfam" id="PF10545">
    <property type="entry name" value="MADF_DNA_bdg"/>
    <property type="match status" value="1"/>
</dbReference>
<evidence type="ECO:0000256" key="1">
    <source>
        <dbReference type="PROSITE-ProRule" id="PRU00371"/>
    </source>
</evidence>
<dbReference type="PROSITE" id="PS51031">
    <property type="entry name" value="BESS"/>
    <property type="match status" value="1"/>
</dbReference>
<feature type="compositionally biased region" description="Basic and acidic residues" evidence="2">
    <location>
        <begin position="208"/>
        <end position="217"/>
    </location>
</feature>
<name>A0ABM1YC82_AEDAL</name>
<evidence type="ECO:0000313" key="5">
    <source>
        <dbReference type="EnsemblMetazoa" id="AALFPA23_007817.P10455"/>
    </source>
</evidence>
<keyword evidence="1" id="KW-0539">Nucleus</keyword>
<sequence>MQDVSEFNISFVKLVEAQPCLYDTTTDDYYRGHVQDQAWGTIARTIGPTVTVKECKARWRNLRGRFTKHLRSYTSSDPVENHKRPYYLAEHLEFLLPFTKTKKLGEDDDTPFEDHISRFLEIDSSIPDRPVEGEEPEANDIELKYPTRAPSEADRNDRLGHDRYESYHMHDAERKHSSNKRVASYDPDFVTMQDKHRRLNSSGMCQRKHADQEESSRPRPSQDLVDYRDSDVLFLMSLLPDLKRMSDVQKRNYKIGILSLGGEILNQHSAQPDAIERLVRRNSSYMSPDSGIPRSQRKRAQTSENEESTENSTSN</sequence>
<dbReference type="GeneID" id="134287919"/>
<evidence type="ECO:0000259" key="4">
    <source>
        <dbReference type="PROSITE" id="PS51031"/>
    </source>
</evidence>
<keyword evidence="6" id="KW-1185">Reference proteome</keyword>
<evidence type="ECO:0000256" key="2">
    <source>
        <dbReference type="SAM" id="MobiDB-lite"/>
    </source>
</evidence>
<dbReference type="SMART" id="SM00595">
    <property type="entry name" value="MADF"/>
    <property type="match status" value="1"/>
</dbReference>